<dbReference type="Pfam" id="PF00117">
    <property type="entry name" value="GATase"/>
    <property type="match status" value="1"/>
</dbReference>
<evidence type="ECO:0000313" key="2">
    <source>
        <dbReference type="EMBL" id="KGF86581.1"/>
    </source>
</evidence>
<dbReference type="Gene3D" id="3.40.50.880">
    <property type="match status" value="1"/>
</dbReference>
<dbReference type="InterPro" id="IPR044992">
    <property type="entry name" value="ChyE-like"/>
</dbReference>
<dbReference type="STRING" id="59925.EU91_1343"/>
<dbReference type="eggNOG" id="COG0518">
    <property type="taxonomic scope" value="Bacteria"/>
</dbReference>
<dbReference type="InterPro" id="IPR029062">
    <property type="entry name" value="Class_I_gatase-like"/>
</dbReference>
<keyword evidence="2" id="KW-0808">Transferase</keyword>
<protein>
    <submittedName>
        <fullName evidence="2">Glutamine amidotransferase class-I</fullName>
    </submittedName>
</protein>
<dbReference type="RefSeq" id="WP_082303035.1">
    <property type="nucleotide sequence ID" value="NZ_CP138934.1"/>
</dbReference>
<dbReference type="InterPro" id="IPR017926">
    <property type="entry name" value="GATASE"/>
</dbReference>
<feature type="domain" description="Glutamine amidotransferase" evidence="1">
    <location>
        <begin position="26"/>
        <end position="192"/>
    </location>
</feature>
<organism evidence="2 3">
    <name type="scientific">Prochlorococcus marinus str. GP2</name>
    <dbReference type="NCBI Taxonomy" id="59925"/>
    <lineage>
        <taxon>Bacteria</taxon>
        <taxon>Bacillati</taxon>
        <taxon>Cyanobacteriota</taxon>
        <taxon>Cyanophyceae</taxon>
        <taxon>Synechococcales</taxon>
        <taxon>Prochlorococcaceae</taxon>
        <taxon>Prochlorococcus</taxon>
    </lineage>
</organism>
<dbReference type="PANTHER" id="PTHR42695:SF5">
    <property type="entry name" value="GLUTAMINE AMIDOTRANSFERASE YLR126C-RELATED"/>
    <property type="match status" value="1"/>
</dbReference>
<dbReference type="EMBL" id="JNAH01000007">
    <property type="protein sequence ID" value="KGF86581.1"/>
    <property type="molecule type" value="Genomic_DNA"/>
</dbReference>
<evidence type="ECO:0000313" key="3">
    <source>
        <dbReference type="Proteomes" id="UP000030598"/>
    </source>
</evidence>
<dbReference type="AlphaFoldDB" id="A0A0A1ZDJ5"/>
<dbReference type="CDD" id="cd01741">
    <property type="entry name" value="GATase1_1"/>
    <property type="match status" value="1"/>
</dbReference>
<dbReference type="OrthoDB" id="9813383at2"/>
<dbReference type="GO" id="GO:0016740">
    <property type="term" value="F:transferase activity"/>
    <property type="evidence" value="ECO:0007669"/>
    <property type="project" value="UniProtKB-KW"/>
</dbReference>
<keyword evidence="2" id="KW-0315">Glutamine amidotransferase</keyword>
<evidence type="ECO:0000259" key="1">
    <source>
        <dbReference type="Pfam" id="PF00117"/>
    </source>
</evidence>
<comment type="caution">
    <text evidence="2">The sequence shown here is derived from an EMBL/GenBank/DDBJ whole genome shotgun (WGS) entry which is preliminary data.</text>
</comment>
<reference evidence="3" key="1">
    <citation type="journal article" date="2014" name="Sci. Data">
        <title>Genomes of diverse isolates of the marine cyanobacterium Prochlorococcus.</title>
        <authorList>
            <person name="Biller S."/>
            <person name="Berube P."/>
            <person name="Thompson J."/>
            <person name="Kelly L."/>
            <person name="Roggensack S."/>
            <person name="Awad L."/>
            <person name="Roache-Johnson K."/>
            <person name="Ding H."/>
            <person name="Giovannoni S.J."/>
            <person name="Moore L.R."/>
            <person name="Chisholm S.W."/>
        </authorList>
    </citation>
    <scope>NUCLEOTIDE SEQUENCE [LARGE SCALE GENOMIC DNA]</scope>
    <source>
        <strain evidence="3">GP2</strain>
    </source>
</reference>
<accession>A0A0A1ZDJ5</accession>
<name>A0A0A1ZDJ5_PROMR</name>
<proteinExistence type="predicted"/>
<sequence length="245" mass="28107">MKGIRRLLVLQHLEIEGPGLFEQFAKERNLKIEIIRLDNKNPLPQTKNGDLILIMGGPMGVKDIGSDRYPWLKLERDFIKKELENERPIIGVCLGAQLLASAAGGDVEILKYGSPPKALPEIGWSQIFIDKSNKDFKALFEDPFHVLHWHGDRILLPNKAVLIASSARCKEQFFRIGNFAYGLQFHIETMGGMINKWIKEDKEFVFKGLGSNGQEILKEENKKYIDKTFFKRKLLINKLFELLDN</sequence>
<dbReference type="PROSITE" id="PS51273">
    <property type="entry name" value="GATASE_TYPE_1"/>
    <property type="match status" value="1"/>
</dbReference>
<dbReference type="GO" id="GO:0005829">
    <property type="term" value="C:cytosol"/>
    <property type="evidence" value="ECO:0007669"/>
    <property type="project" value="TreeGrafter"/>
</dbReference>
<dbReference type="SUPFAM" id="SSF52317">
    <property type="entry name" value="Class I glutamine amidotransferase-like"/>
    <property type="match status" value="1"/>
</dbReference>
<dbReference type="Proteomes" id="UP000030598">
    <property type="component" value="Unassembled WGS sequence"/>
</dbReference>
<gene>
    <name evidence="2" type="ORF">EU91_1343</name>
</gene>
<dbReference type="PANTHER" id="PTHR42695">
    <property type="entry name" value="GLUTAMINE AMIDOTRANSFERASE YLR126C-RELATED"/>
    <property type="match status" value="1"/>
</dbReference>